<reference evidence="3 5" key="2">
    <citation type="submission" date="2020-08" db="EMBL/GenBank/DDBJ databases">
        <title>Sequencing the genomes of 1000 actinobacteria strains.</title>
        <authorList>
            <person name="Klenk H.-P."/>
        </authorList>
    </citation>
    <scope>NUCLEOTIDE SEQUENCE [LARGE SCALE GENOMIC DNA]</scope>
    <source>
        <strain evidence="3 5">DSM 9581</strain>
    </source>
</reference>
<keyword evidence="4" id="KW-1185">Reference proteome</keyword>
<keyword evidence="2" id="KW-0808">Transferase</keyword>
<dbReference type="GO" id="GO:0016491">
    <property type="term" value="F:oxidoreductase activity"/>
    <property type="evidence" value="ECO:0007669"/>
    <property type="project" value="InterPro"/>
</dbReference>
<evidence type="ECO:0000313" key="4">
    <source>
        <dbReference type="Proteomes" id="UP000321723"/>
    </source>
</evidence>
<dbReference type="Proteomes" id="UP000321723">
    <property type="component" value="Unassembled WGS sequence"/>
</dbReference>
<dbReference type="EMBL" id="BJVQ01000021">
    <property type="protein sequence ID" value="GEL46666.1"/>
    <property type="molecule type" value="Genomic_DNA"/>
</dbReference>
<evidence type="ECO:0000313" key="5">
    <source>
        <dbReference type="Proteomes" id="UP000564629"/>
    </source>
</evidence>
<dbReference type="Pfam" id="PF09995">
    <property type="entry name" value="MPAB_Lcp_cat"/>
    <property type="match status" value="1"/>
</dbReference>
<dbReference type="AlphaFoldDB" id="A0A511FBM3"/>
<gene>
    <name evidence="2" type="ORF">CHO01_17820</name>
    <name evidence="3" type="ORF">HNR08_002594</name>
</gene>
<keyword evidence="2" id="KW-0418">Kinase</keyword>
<comment type="caution">
    <text evidence="2">The sequence shown here is derived from an EMBL/GenBank/DDBJ whole genome shotgun (WGS) entry which is preliminary data.</text>
</comment>
<name>A0A511FBM3_9CELL</name>
<dbReference type="EMBL" id="JACHDN010000001">
    <property type="protein sequence ID" value="MBB5473858.1"/>
    <property type="molecule type" value="Genomic_DNA"/>
</dbReference>
<dbReference type="PANTHER" id="PTHR36151:SF3">
    <property type="entry name" value="ER-BOUND OXYGENASE MPAB_MPAB'_RUBBER OXYGENASE CATALYTIC DOMAIN-CONTAINING PROTEIN"/>
    <property type="match status" value="1"/>
</dbReference>
<dbReference type="OrthoDB" id="108890at2"/>
<evidence type="ECO:0000259" key="1">
    <source>
        <dbReference type="Pfam" id="PF09995"/>
    </source>
</evidence>
<proteinExistence type="predicted"/>
<evidence type="ECO:0000313" key="2">
    <source>
        <dbReference type="EMBL" id="GEL46666.1"/>
    </source>
</evidence>
<dbReference type="Proteomes" id="UP000564629">
    <property type="component" value="Unassembled WGS sequence"/>
</dbReference>
<organism evidence="2 4">
    <name type="scientific">Cellulomonas hominis</name>
    <dbReference type="NCBI Taxonomy" id="156981"/>
    <lineage>
        <taxon>Bacteria</taxon>
        <taxon>Bacillati</taxon>
        <taxon>Actinomycetota</taxon>
        <taxon>Actinomycetes</taxon>
        <taxon>Micrococcales</taxon>
        <taxon>Cellulomonadaceae</taxon>
        <taxon>Cellulomonas</taxon>
    </lineage>
</organism>
<dbReference type="GO" id="GO:0016301">
    <property type="term" value="F:kinase activity"/>
    <property type="evidence" value="ECO:0007669"/>
    <property type="project" value="UniProtKB-KW"/>
</dbReference>
<dbReference type="RefSeq" id="WP_146836751.1">
    <property type="nucleotide sequence ID" value="NZ_BJVQ01000021.1"/>
</dbReference>
<protein>
    <submittedName>
        <fullName evidence="2">Histidine kinase</fullName>
    </submittedName>
</protein>
<evidence type="ECO:0000313" key="3">
    <source>
        <dbReference type="EMBL" id="MBB5473858.1"/>
    </source>
</evidence>
<dbReference type="PANTHER" id="PTHR36151">
    <property type="entry name" value="BLR2777 PROTEIN"/>
    <property type="match status" value="1"/>
</dbReference>
<accession>A0A511FBM3</accession>
<reference evidence="2 4" key="1">
    <citation type="submission" date="2019-07" db="EMBL/GenBank/DDBJ databases">
        <title>Whole genome shotgun sequence of Cellulomonas hominis NBRC 16055.</title>
        <authorList>
            <person name="Hosoyama A."/>
            <person name="Uohara A."/>
            <person name="Ohji S."/>
            <person name="Ichikawa N."/>
        </authorList>
    </citation>
    <scope>NUCLEOTIDE SEQUENCE [LARGE SCALE GENOMIC DNA]</scope>
    <source>
        <strain evidence="2 4">NBRC 16055</strain>
    </source>
</reference>
<dbReference type="InterPro" id="IPR018713">
    <property type="entry name" value="MPAB/Lcp_cat_dom"/>
</dbReference>
<sequence>MTPTTGTLRGRLGGELFARVAGPRGAQVRERIHGTPGPRWFGPDDAIRRVHGDASMFVGGLTALLLQSWHPLAMAAVAAHSGYRGDPWGRLQRTSTFLAVTTFGTAEHAQQAVDTVRAIHDRVRGVTADGLPYAASDPHLLEWVHLTEAHAFLTAHQRYGAHPLDAAGCDAYVAQGARVGRALGALDLPDTVAGLRARLDGYLPELRGTPEAREAAEFLLADPPVPVPVRLPYAVLAAASIGLLPRAARAPLGLPDRPRLDATLARAGGHAVTRAVRWALATTPPPPTADAAG</sequence>
<feature type="domain" description="ER-bound oxygenase mpaB/mpaB'/Rubber oxygenase catalytic" evidence="1">
    <location>
        <begin position="48"/>
        <end position="273"/>
    </location>
</feature>